<dbReference type="InterPro" id="IPR007804">
    <property type="entry name" value="GvpG"/>
</dbReference>
<name>A0ABW1MSU2_9ACTN</name>
<dbReference type="Proteomes" id="UP001596139">
    <property type="component" value="Unassembled WGS sequence"/>
</dbReference>
<dbReference type="Pfam" id="PF05120">
    <property type="entry name" value="GvpG"/>
    <property type="match status" value="1"/>
</dbReference>
<sequence>MGLITGLLTLPLAPVRGVVWVADKLRDAAENEIHDPAVLRAQLGALNQELEDGHIGLDEFERQEEMLLDRLYASAPSPPTR</sequence>
<evidence type="ECO:0000313" key="1">
    <source>
        <dbReference type="EMBL" id="MFC6066865.1"/>
    </source>
</evidence>
<dbReference type="EMBL" id="JBHSPX010000008">
    <property type="protein sequence ID" value="MFC6066865.1"/>
    <property type="molecule type" value="Genomic_DNA"/>
</dbReference>
<gene>
    <name evidence="1" type="ORF">ACFP4F_30585</name>
</gene>
<dbReference type="RefSeq" id="WP_031060982.1">
    <property type="nucleotide sequence ID" value="NZ_JBHSPX010000008.1"/>
</dbReference>
<organism evidence="1 2">
    <name type="scientific">Streptomyces ochraceiscleroticus</name>
    <dbReference type="NCBI Taxonomy" id="47761"/>
    <lineage>
        <taxon>Bacteria</taxon>
        <taxon>Bacillati</taxon>
        <taxon>Actinomycetota</taxon>
        <taxon>Actinomycetes</taxon>
        <taxon>Kitasatosporales</taxon>
        <taxon>Streptomycetaceae</taxon>
        <taxon>Streptomyces</taxon>
    </lineage>
</organism>
<keyword evidence="2" id="KW-1185">Reference proteome</keyword>
<reference evidence="2" key="1">
    <citation type="journal article" date="2019" name="Int. J. Syst. Evol. Microbiol.">
        <title>The Global Catalogue of Microorganisms (GCM) 10K type strain sequencing project: providing services to taxonomists for standard genome sequencing and annotation.</title>
        <authorList>
            <consortium name="The Broad Institute Genomics Platform"/>
            <consortium name="The Broad Institute Genome Sequencing Center for Infectious Disease"/>
            <person name="Wu L."/>
            <person name="Ma J."/>
        </authorList>
    </citation>
    <scope>NUCLEOTIDE SEQUENCE [LARGE SCALE GENOMIC DNA]</scope>
    <source>
        <strain evidence="2">CGMCC 1.15180</strain>
    </source>
</reference>
<comment type="caution">
    <text evidence="1">The sequence shown here is derived from an EMBL/GenBank/DDBJ whole genome shotgun (WGS) entry which is preliminary data.</text>
</comment>
<evidence type="ECO:0000313" key="2">
    <source>
        <dbReference type="Proteomes" id="UP001596139"/>
    </source>
</evidence>
<proteinExistence type="predicted"/>
<accession>A0ABW1MSU2</accession>
<protein>
    <submittedName>
        <fullName evidence="1">Gas vesicle protein GvpG</fullName>
    </submittedName>
</protein>